<feature type="compositionally biased region" description="Basic and acidic residues" evidence="1">
    <location>
        <begin position="160"/>
        <end position="170"/>
    </location>
</feature>
<evidence type="ECO:0000256" key="1">
    <source>
        <dbReference type="SAM" id="MobiDB-lite"/>
    </source>
</evidence>
<evidence type="ECO:0000313" key="3">
    <source>
        <dbReference type="Proteomes" id="UP000177112"/>
    </source>
</evidence>
<accession>A0A1F6VNH9</accession>
<feature type="compositionally biased region" description="Basic and acidic residues" evidence="1">
    <location>
        <begin position="218"/>
        <end position="240"/>
    </location>
</feature>
<feature type="compositionally biased region" description="Basic and acidic residues" evidence="1">
    <location>
        <begin position="186"/>
        <end position="199"/>
    </location>
</feature>
<protein>
    <recommendedName>
        <fullName evidence="4">DUF5666 domain-containing protein</fullName>
    </recommendedName>
</protein>
<evidence type="ECO:0000313" key="2">
    <source>
        <dbReference type="EMBL" id="OGI71173.1"/>
    </source>
</evidence>
<name>A0A1F6VNH9_9BACT</name>
<dbReference type="Proteomes" id="UP000177112">
    <property type="component" value="Unassembled WGS sequence"/>
</dbReference>
<gene>
    <name evidence="2" type="ORF">A3B84_01415</name>
</gene>
<reference evidence="2 3" key="1">
    <citation type="journal article" date="2016" name="Nat. Commun.">
        <title>Thousands of microbial genomes shed light on interconnected biogeochemical processes in an aquifer system.</title>
        <authorList>
            <person name="Anantharaman K."/>
            <person name="Brown C.T."/>
            <person name="Hug L.A."/>
            <person name="Sharon I."/>
            <person name="Castelle C.J."/>
            <person name="Probst A.J."/>
            <person name="Thomas B.C."/>
            <person name="Singh A."/>
            <person name="Wilkins M.J."/>
            <person name="Karaoz U."/>
            <person name="Brodie E.L."/>
            <person name="Williams K.H."/>
            <person name="Hubbard S.S."/>
            <person name="Banfield J.F."/>
        </authorList>
    </citation>
    <scope>NUCLEOTIDE SEQUENCE [LARGE SCALE GENOMIC DNA]</scope>
</reference>
<dbReference type="AlphaFoldDB" id="A0A1F6VNH9"/>
<dbReference type="EMBL" id="MFTY01000016">
    <property type="protein sequence ID" value="OGI71173.1"/>
    <property type="molecule type" value="Genomic_DNA"/>
</dbReference>
<feature type="compositionally biased region" description="Basic and acidic residues" evidence="1">
    <location>
        <begin position="132"/>
        <end position="143"/>
    </location>
</feature>
<evidence type="ECO:0008006" key="4">
    <source>
        <dbReference type="Google" id="ProtNLM"/>
    </source>
</evidence>
<feature type="compositionally biased region" description="Acidic residues" evidence="1">
    <location>
        <begin position="144"/>
        <end position="155"/>
    </location>
</feature>
<proteinExistence type="predicted"/>
<feature type="region of interest" description="Disordered" evidence="1">
    <location>
        <begin position="132"/>
        <end position="247"/>
    </location>
</feature>
<dbReference type="STRING" id="1801748.A3B84_01415"/>
<comment type="caution">
    <text evidence="2">The sequence shown here is derived from an EMBL/GenBank/DDBJ whole genome shotgun (WGS) entry which is preliminary data.</text>
</comment>
<feature type="compositionally biased region" description="Acidic residues" evidence="1">
    <location>
        <begin position="171"/>
        <end position="185"/>
    </location>
</feature>
<sequence length="247" mass="26561">MVMKKYLKFGLIASVFVVLGFVGINVFAQTSSVSSGPGSPSSGSVSPMILNISPNGNVLMRGVVESSSADFVIVKSWGGSWKVEVSSTTKIMSTNRAVSDLQTGDFVGVLGNIIQDGSFVVKASIVREWRQKENNKDNDKDSIPDDQDTDDDNDGISDVSDSKPRDHDNDSISDDQDTDSDDDGISDDKDSKQDDHDNDGFSDSQDDDDDNDSILDVSDSKKHDRDNDGNDDKVDDRDDSSGSGSGN</sequence>
<feature type="compositionally biased region" description="Acidic residues" evidence="1">
    <location>
        <begin position="204"/>
        <end position="213"/>
    </location>
</feature>
<organism evidence="2 3">
    <name type="scientific">Candidatus Nomurabacteria bacterium RIFCSPHIGHO2_02_FULL_35_13</name>
    <dbReference type="NCBI Taxonomy" id="1801748"/>
    <lineage>
        <taxon>Bacteria</taxon>
        <taxon>Candidatus Nomuraibacteriota</taxon>
    </lineage>
</organism>